<dbReference type="PANTHER" id="PTHR21451">
    <property type="entry name" value="HISTONE H3 METHYLTRANSFERASE"/>
    <property type="match status" value="1"/>
</dbReference>
<dbReference type="PANTHER" id="PTHR21451:SF23">
    <property type="entry name" value="HISTONE-LYSINE N-METHYLTRANSFERASE, H3 LYSINE-79 SPECIFIC"/>
    <property type="match status" value="1"/>
</dbReference>
<keyword evidence="10" id="KW-1185">Reference proteome</keyword>
<feature type="region of interest" description="Disordered" evidence="7">
    <location>
        <begin position="6"/>
        <end position="39"/>
    </location>
</feature>
<keyword evidence="6 9" id="KW-0808">Transferase</keyword>
<dbReference type="SUPFAM" id="SSF53335">
    <property type="entry name" value="S-adenosyl-L-methionine-dependent methyltransferases"/>
    <property type="match status" value="1"/>
</dbReference>
<evidence type="ECO:0000256" key="4">
    <source>
        <dbReference type="ARBA" id="ARBA00029821"/>
    </source>
</evidence>
<keyword evidence="6 9" id="KW-0489">Methyltransferase</keyword>
<dbReference type="InterPro" id="IPR030445">
    <property type="entry name" value="H3-K79_meTrfase"/>
</dbReference>
<comment type="caution">
    <text evidence="9">The sequence shown here is derived from an EMBL/GenBank/DDBJ whole genome shotgun (WGS) entry which is preliminary data.</text>
</comment>
<dbReference type="InterPro" id="IPR025789">
    <property type="entry name" value="DOT1_dom"/>
</dbReference>
<dbReference type="InterPro" id="IPR029063">
    <property type="entry name" value="SAM-dependent_MTases_sf"/>
</dbReference>
<sequence>MLEYVQREVRGGRASRKQPRSVVVPCGEQGSGTSKDPFVLPLRETPNRSQCYHCIEDCCDCQWMVRRLGECYASLPVTRQVMPSRKRELCAKSILPPFVSRLVRIAKIAPQDTFYDLGCGNGSVLFQVALMTGARCVGVEVNERNATVAREAWRRLRPAVESRRGGAVEVEIICGDFCALMRDEAFFAASPVVWAANLLMPSSVNHYLSERFRSLPKGSRVLCLADLYPHGRSVAALRDPDAFEKFAMTDFRWQAKSVEWCDLEGPFFMYAKRT</sequence>
<dbReference type="GO" id="GO:0005634">
    <property type="term" value="C:nucleus"/>
    <property type="evidence" value="ECO:0007669"/>
    <property type="project" value="UniProtKB-SubCell"/>
</dbReference>
<protein>
    <recommendedName>
        <fullName evidence="2 6">Histone-lysine N-methyltransferase, H3 lysine-79 specific</fullName>
        <ecNumber evidence="1 6">2.1.1.360</ecNumber>
    </recommendedName>
    <alternativeName>
        <fullName evidence="4 6">Histone H3-K79 methyltransferase</fullName>
    </alternativeName>
</protein>
<accession>A0A3R7NGX0</accession>
<dbReference type="EC" id="2.1.1.360" evidence="1 6"/>
<dbReference type="AlphaFoldDB" id="A0A3R7NGX0"/>
<evidence type="ECO:0000313" key="10">
    <source>
        <dbReference type="Proteomes" id="UP000284403"/>
    </source>
</evidence>
<evidence type="ECO:0000313" key="9">
    <source>
        <dbReference type="EMBL" id="RNF06380.1"/>
    </source>
</evidence>
<dbReference type="CDD" id="cd02440">
    <property type="entry name" value="AdoMet_MTases"/>
    <property type="match status" value="1"/>
</dbReference>
<dbReference type="RefSeq" id="XP_029225445.1">
    <property type="nucleotide sequence ID" value="XM_029374455.1"/>
</dbReference>
<dbReference type="GeneID" id="40321202"/>
<dbReference type="Pfam" id="PF08123">
    <property type="entry name" value="DOT1"/>
    <property type="match status" value="1"/>
</dbReference>
<dbReference type="OrthoDB" id="66144at2759"/>
<dbReference type="GO" id="GO:0000077">
    <property type="term" value="P:DNA damage checkpoint signaling"/>
    <property type="evidence" value="ECO:0007669"/>
    <property type="project" value="TreeGrafter"/>
</dbReference>
<name>A0A3R7NGX0_9TRYP</name>
<evidence type="ECO:0000256" key="7">
    <source>
        <dbReference type="SAM" id="MobiDB-lite"/>
    </source>
</evidence>
<comment type="subcellular location">
    <subcellularLocation>
        <location evidence="6">Nucleus</location>
    </subcellularLocation>
</comment>
<gene>
    <name evidence="9" type="ORF">Tco025E_07591</name>
</gene>
<evidence type="ECO:0000256" key="5">
    <source>
        <dbReference type="ARBA" id="ARBA00047770"/>
    </source>
</evidence>
<comment type="similarity">
    <text evidence="6">Belongs to the class I-like SAM-binding methyltransferase superfamily. DOT1 family.</text>
</comment>
<keyword evidence="3 6" id="KW-0156">Chromatin regulator</keyword>
<evidence type="ECO:0000256" key="1">
    <source>
        <dbReference type="ARBA" id="ARBA00012190"/>
    </source>
</evidence>
<proteinExistence type="inferred from homology"/>
<comment type="function">
    <text evidence="6">Histone methyltransferase that specifically trimethylates histone H3 to form H3K79me3. This methylation is required for telomere silencing and for the pachytene checkpoint during the meiotic cell cycle by allowing the recruitment of RAD9 to double strand breaks. Nucleosomes are preferred as substrate compared to free histone.</text>
</comment>
<keyword evidence="6" id="KW-0539">Nucleus</keyword>
<evidence type="ECO:0000259" key="8">
    <source>
        <dbReference type="PROSITE" id="PS51569"/>
    </source>
</evidence>
<dbReference type="PROSITE" id="PS51569">
    <property type="entry name" value="DOT1"/>
    <property type="match status" value="1"/>
</dbReference>
<dbReference type="GO" id="GO:0140956">
    <property type="term" value="F:histone H3K79 trimethyltransferase activity"/>
    <property type="evidence" value="ECO:0007669"/>
    <property type="project" value="UniProtKB-EC"/>
</dbReference>
<dbReference type="Proteomes" id="UP000284403">
    <property type="component" value="Unassembled WGS sequence"/>
</dbReference>
<evidence type="ECO:0000256" key="2">
    <source>
        <dbReference type="ARBA" id="ARBA00020987"/>
    </source>
</evidence>
<comment type="catalytic activity">
    <reaction evidence="5 6">
        <text>L-lysyl(79)-[histone H3] + 3 S-adenosyl-L-methionine = N(6),N(6),N(6)-trimethyl-L-lysyl(79)-[histone H3] + 3 S-adenosyl-L-homocysteine + 3 H(+)</text>
        <dbReference type="Rhea" id="RHEA:60328"/>
        <dbReference type="Rhea" id="RHEA-COMP:15549"/>
        <dbReference type="Rhea" id="RHEA-COMP:15552"/>
        <dbReference type="ChEBI" id="CHEBI:15378"/>
        <dbReference type="ChEBI" id="CHEBI:29969"/>
        <dbReference type="ChEBI" id="CHEBI:57856"/>
        <dbReference type="ChEBI" id="CHEBI:59789"/>
        <dbReference type="ChEBI" id="CHEBI:61961"/>
        <dbReference type="EC" id="2.1.1.360"/>
    </reaction>
</comment>
<organism evidence="9 10">
    <name type="scientific">Trypanosoma conorhini</name>
    <dbReference type="NCBI Taxonomy" id="83891"/>
    <lineage>
        <taxon>Eukaryota</taxon>
        <taxon>Discoba</taxon>
        <taxon>Euglenozoa</taxon>
        <taxon>Kinetoplastea</taxon>
        <taxon>Metakinetoplastina</taxon>
        <taxon>Trypanosomatida</taxon>
        <taxon>Trypanosomatidae</taxon>
        <taxon>Trypanosoma</taxon>
    </lineage>
</organism>
<reference evidence="9 10" key="1">
    <citation type="journal article" date="2018" name="BMC Genomics">
        <title>Genomic comparison of Trypanosoma conorhini and Trypanosoma rangeli to Trypanosoma cruzi strains of high and low virulence.</title>
        <authorList>
            <person name="Bradwell K.R."/>
            <person name="Koparde V.N."/>
            <person name="Matveyev A.V."/>
            <person name="Serrano M.G."/>
            <person name="Alves J.M."/>
            <person name="Parikh H."/>
            <person name="Huang B."/>
            <person name="Lee V."/>
            <person name="Espinosa-Alvarez O."/>
            <person name="Ortiz P.A."/>
            <person name="Costa-Martins A.G."/>
            <person name="Teixeira M.M."/>
            <person name="Buck G.A."/>
        </authorList>
    </citation>
    <scope>NUCLEOTIDE SEQUENCE [LARGE SCALE GENOMIC DNA]</scope>
    <source>
        <strain evidence="9 10">025E</strain>
    </source>
</reference>
<comment type="miscellaneous">
    <text evidence="6">In contrast to other lysine histone methyltransferases, it does not contain a SET domain, suggesting the existence of another mechanism for methylation of lysine residues of histones.</text>
</comment>
<evidence type="ECO:0000256" key="3">
    <source>
        <dbReference type="ARBA" id="ARBA00022853"/>
    </source>
</evidence>
<dbReference type="Gene3D" id="3.40.50.150">
    <property type="entry name" value="Vaccinia Virus protein VP39"/>
    <property type="match status" value="1"/>
</dbReference>
<dbReference type="GO" id="GO:0032259">
    <property type="term" value="P:methylation"/>
    <property type="evidence" value="ECO:0007669"/>
    <property type="project" value="UniProtKB-KW"/>
</dbReference>
<feature type="domain" description="DOT1" evidence="8">
    <location>
        <begin position="1"/>
        <end position="274"/>
    </location>
</feature>
<dbReference type="GO" id="GO:0006281">
    <property type="term" value="P:DNA repair"/>
    <property type="evidence" value="ECO:0007669"/>
    <property type="project" value="TreeGrafter"/>
</dbReference>
<keyword evidence="6" id="KW-0949">S-adenosyl-L-methionine</keyword>
<evidence type="ECO:0000256" key="6">
    <source>
        <dbReference type="RuleBase" id="RU271113"/>
    </source>
</evidence>
<dbReference type="EMBL" id="MKKU01000600">
    <property type="protein sequence ID" value="RNF06380.1"/>
    <property type="molecule type" value="Genomic_DNA"/>
</dbReference>